<dbReference type="AlphaFoldDB" id="A0AAD5QRE2"/>
<gene>
    <name evidence="2" type="ORF">KIN20_018327</name>
</gene>
<reference evidence="2" key="1">
    <citation type="submission" date="2021-06" db="EMBL/GenBank/DDBJ databases">
        <title>Parelaphostrongylus tenuis whole genome reference sequence.</title>
        <authorList>
            <person name="Garwood T.J."/>
            <person name="Larsen P.A."/>
            <person name="Fountain-Jones N.M."/>
            <person name="Garbe J.R."/>
            <person name="Macchietto M.G."/>
            <person name="Kania S.A."/>
            <person name="Gerhold R.W."/>
            <person name="Richards J.E."/>
            <person name="Wolf T.M."/>
        </authorList>
    </citation>
    <scope>NUCLEOTIDE SEQUENCE</scope>
    <source>
        <strain evidence="2">MNPRO001-30</strain>
        <tissue evidence="2">Meninges</tissue>
    </source>
</reference>
<organism evidence="2 3">
    <name type="scientific">Parelaphostrongylus tenuis</name>
    <name type="common">Meningeal worm</name>
    <dbReference type="NCBI Taxonomy" id="148309"/>
    <lineage>
        <taxon>Eukaryota</taxon>
        <taxon>Metazoa</taxon>
        <taxon>Ecdysozoa</taxon>
        <taxon>Nematoda</taxon>
        <taxon>Chromadorea</taxon>
        <taxon>Rhabditida</taxon>
        <taxon>Rhabditina</taxon>
        <taxon>Rhabditomorpha</taxon>
        <taxon>Strongyloidea</taxon>
        <taxon>Metastrongylidae</taxon>
        <taxon>Parelaphostrongylus</taxon>
    </lineage>
</organism>
<feature type="region of interest" description="Disordered" evidence="1">
    <location>
        <begin position="1"/>
        <end position="20"/>
    </location>
</feature>
<comment type="caution">
    <text evidence="2">The sequence shown here is derived from an EMBL/GenBank/DDBJ whole genome shotgun (WGS) entry which is preliminary data.</text>
</comment>
<accession>A0AAD5QRE2</accession>
<name>A0AAD5QRE2_PARTN</name>
<protein>
    <submittedName>
        <fullName evidence="2">Uncharacterized protein</fullName>
    </submittedName>
</protein>
<dbReference type="EMBL" id="JAHQIW010003648">
    <property type="protein sequence ID" value="KAJ1359562.1"/>
    <property type="molecule type" value="Genomic_DNA"/>
</dbReference>
<keyword evidence="3" id="KW-1185">Reference proteome</keyword>
<evidence type="ECO:0000313" key="2">
    <source>
        <dbReference type="EMBL" id="KAJ1359562.1"/>
    </source>
</evidence>
<sequence length="92" mass="10798">MIVSYSHRRSLRRTEKAKRKARPELNHFGWDTLGLAEKFTFPECRENTMRVDSSALSFNGIRELFESPRISCIITHPTEGWQANEKWTTSVR</sequence>
<evidence type="ECO:0000256" key="1">
    <source>
        <dbReference type="SAM" id="MobiDB-lite"/>
    </source>
</evidence>
<dbReference type="Proteomes" id="UP001196413">
    <property type="component" value="Unassembled WGS sequence"/>
</dbReference>
<dbReference type="Gene3D" id="2.60.120.650">
    <property type="entry name" value="Cupin"/>
    <property type="match status" value="1"/>
</dbReference>
<evidence type="ECO:0000313" key="3">
    <source>
        <dbReference type="Proteomes" id="UP001196413"/>
    </source>
</evidence>
<proteinExistence type="predicted"/>